<comment type="similarity">
    <text evidence="1">Belongs to the ACBP family.</text>
</comment>
<evidence type="ECO:0000313" key="5">
    <source>
        <dbReference type="EMBL" id="KAF8718486.1"/>
    </source>
</evidence>
<evidence type="ECO:0000313" key="6">
    <source>
        <dbReference type="Proteomes" id="UP000636709"/>
    </source>
</evidence>
<protein>
    <recommendedName>
        <fullName evidence="4">ACB domain-containing protein</fullName>
    </recommendedName>
</protein>
<accession>A0A835EVE6</accession>
<feature type="compositionally biased region" description="Polar residues" evidence="3">
    <location>
        <begin position="499"/>
        <end position="519"/>
    </location>
</feature>
<proteinExistence type="inferred from homology"/>
<dbReference type="SUPFAM" id="SSF47027">
    <property type="entry name" value="Acyl-CoA binding protein"/>
    <property type="match status" value="1"/>
</dbReference>
<dbReference type="OrthoDB" id="71307at2759"/>
<feature type="domain" description="ACB" evidence="4">
    <location>
        <begin position="395"/>
        <end position="486"/>
    </location>
</feature>
<evidence type="ECO:0000256" key="1">
    <source>
        <dbReference type="ARBA" id="ARBA00005567"/>
    </source>
</evidence>
<keyword evidence="6" id="KW-1185">Reference proteome</keyword>
<dbReference type="InterPro" id="IPR000582">
    <property type="entry name" value="Acyl-CoA-binding_protein"/>
</dbReference>
<evidence type="ECO:0000259" key="4">
    <source>
        <dbReference type="PROSITE" id="PS51228"/>
    </source>
</evidence>
<gene>
    <name evidence="5" type="ORF">HU200_025255</name>
</gene>
<dbReference type="GO" id="GO:0000062">
    <property type="term" value="F:fatty-acyl-CoA binding"/>
    <property type="evidence" value="ECO:0007669"/>
    <property type="project" value="InterPro"/>
</dbReference>
<evidence type="ECO:0000256" key="2">
    <source>
        <dbReference type="ARBA" id="ARBA00023121"/>
    </source>
</evidence>
<feature type="region of interest" description="Disordered" evidence="3">
    <location>
        <begin position="316"/>
        <end position="336"/>
    </location>
</feature>
<dbReference type="AlphaFoldDB" id="A0A835EVE6"/>
<dbReference type="InterPro" id="IPR014352">
    <property type="entry name" value="FERM/acyl-CoA-bd_prot_sf"/>
</dbReference>
<dbReference type="GO" id="GO:0006631">
    <property type="term" value="P:fatty acid metabolic process"/>
    <property type="evidence" value="ECO:0007669"/>
    <property type="project" value="TreeGrafter"/>
</dbReference>
<organism evidence="5 6">
    <name type="scientific">Digitaria exilis</name>
    <dbReference type="NCBI Taxonomy" id="1010633"/>
    <lineage>
        <taxon>Eukaryota</taxon>
        <taxon>Viridiplantae</taxon>
        <taxon>Streptophyta</taxon>
        <taxon>Embryophyta</taxon>
        <taxon>Tracheophyta</taxon>
        <taxon>Spermatophyta</taxon>
        <taxon>Magnoliopsida</taxon>
        <taxon>Liliopsida</taxon>
        <taxon>Poales</taxon>
        <taxon>Poaceae</taxon>
        <taxon>PACMAD clade</taxon>
        <taxon>Panicoideae</taxon>
        <taxon>Panicodae</taxon>
        <taxon>Paniceae</taxon>
        <taxon>Anthephorinae</taxon>
        <taxon>Digitaria</taxon>
    </lineage>
</organism>
<reference evidence="5" key="1">
    <citation type="submission" date="2020-07" db="EMBL/GenBank/DDBJ databases">
        <title>Genome sequence and genetic diversity analysis of an under-domesticated orphan crop, white fonio (Digitaria exilis).</title>
        <authorList>
            <person name="Bennetzen J.L."/>
            <person name="Chen S."/>
            <person name="Ma X."/>
            <person name="Wang X."/>
            <person name="Yssel A.E.J."/>
            <person name="Chaluvadi S.R."/>
            <person name="Johnson M."/>
            <person name="Gangashetty P."/>
            <person name="Hamidou F."/>
            <person name="Sanogo M.D."/>
            <person name="Zwaenepoel A."/>
            <person name="Wallace J."/>
            <person name="Van De Peer Y."/>
            <person name="Van Deynze A."/>
        </authorList>
    </citation>
    <scope>NUCLEOTIDE SEQUENCE</scope>
    <source>
        <tissue evidence="5">Leaves</tissue>
    </source>
</reference>
<keyword evidence="2" id="KW-0446">Lipid-binding</keyword>
<dbReference type="PANTHER" id="PTHR23310:SF105">
    <property type="entry name" value="ACYL-COA-BINDING DOMAIN-CONTAINING PROTEIN 5"/>
    <property type="match status" value="1"/>
</dbReference>
<dbReference type="InterPro" id="IPR035984">
    <property type="entry name" value="Acyl-CoA-binding_sf"/>
</dbReference>
<dbReference type="PANTHER" id="PTHR23310">
    <property type="entry name" value="ACYL-COA-BINDING PROTEIN, ACBP"/>
    <property type="match status" value="1"/>
</dbReference>
<comment type="caution">
    <text evidence="5">The sequence shown here is derived from an EMBL/GenBank/DDBJ whole genome shotgun (WGS) entry which is preliminary data.</text>
</comment>
<evidence type="ECO:0000256" key="3">
    <source>
        <dbReference type="SAM" id="MobiDB-lite"/>
    </source>
</evidence>
<sequence>MELFCELLLTAAVTLLAAFLLATLFAANDPPPRRAAAAAIVEEVVEEERIIEVDEVRRVEGRDVAAPVEVEEWVEVEKVPAVVAEEEDPECLPEEEGVPVKASREVRLGDGVDKGEEGGGGVELRDLTPAAAVTAVVAEASPQASGAVEAVSRDVIDVAELEEGSVQADQVKQHDLGAEVAPIEVVEAGSEKQGAEVVCEVTEVFPLETEAVEVKHHHLVAEVTPSEDVLEAGLAENSVQAIQARSDELDSETVPEDVLDVVLEKKEEQVVQGKEHELPVEAAAQSVLDVPLAEKEELKDHQPVEESVAVLEEAQSKEEAKCEAHPVDRQEELVPEEESMAIRTGDVNVNHEGCSSDKVATELPVEAVTLPGLPEGDTESDMEFEEWEGIERSEVEKRFGAAAAFAASGAGAAALSRLDSDVQMQLQGLLKVAIDGPCYDSTQPLTLRPSSRAKWVAWQKLGNMHPEIAMEKYMNLLSETIPGWMGNETSDTKKHDAGSLSSETILTMTSTSDQKSNRG</sequence>
<dbReference type="PROSITE" id="PS51228">
    <property type="entry name" value="ACB_2"/>
    <property type="match status" value="1"/>
</dbReference>
<name>A0A835EVE6_9POAL</name>
<feature type="compositionally biased region" description="Basic and acidic residues" evidence="3">
    <location>
        <begin position="316"/>
        <end position="332"/>
    </location>
</feature>
<dbReference type="EMBL" id="JACEFO010001708">
    <property type="protein sequence ID" value="KAF8718486.1"/>
    <property type="molecule type" value="Genomic_DNA"/>
</dbReference>
<feature type="region of interest" description="Disordered" evidence="3">
    <location>
        <begin position="487"/>
        <end position="519"/>
    </location>
</feature>
<dbReference type="Gene3D" id="1.20.80.10">
    <property type="match status" value="1"/>
</dbReference>
<dbReference type="Pfam" id="PF00887">
    <property type="entry name" value="ACBP"/>
    <property type="match status" value="1"/>
</dbReference>
<dbReference type="Proteomes" id="UP000636709">
    <property type="component" value="Unassembled WGS sequence"/>
</dbReference>